<protein>
    <submittedName>
        <fullName evidence="1">Uncharacterized protein</fullName>
    </submittedName>
</protein>
<dbReference type="EMBL" id="MN961671">
    <property type="protein sequence ID" value="QIZ23318.1"/>
    <property type="molecule type" value="Genomic_DNA"/>
</dbReference>
<geneLocation type="plasmid" evidence="1">
    <name>p201330-IMP</name>
</geneLocation>
<dbReference type="AlphaFoldDB" id="A0A6H1Q8L4"/>
<name>A0A6H1Q8L4_PSEAI</name>
<organism evidence="1">
    <name type="scientific">Pseudomonas aeruginosa</name>
    <dbReference type="NCBI Taxonomy" id="287"/>
    <lineage>
        <taxon>Bacteria</taxon>
        <taxon>Pseudomonadati</taxon>
        <taxon>Pseudomonadota</taxon>
        <taxon>Gammaproteobacteria</taxon>
        <taxon>Pseudomonadales</taxon>
        <taxon>Pseudomonadaceae</taxon>
        <taxon>Pseudomonas</taxon>
    </lineage>
</organism>
<evidence type="ECO:0000313" key="1">
    <source>
        <dbReference type="EMBL" id="QIZ23318.1"/>
    </source>
</evidence>
<keyword evidence="1" id="KW-0614">Plasmid</keyword>
<accession>A0A6H1Q8L4</accession>
<proteinExistence type="predicted"/>
<reference evidence="1" key="1">
    <citation type="submission" date="2020-01" db="EMBL/GenBank/DDBJ databases">
        <authorList>
            <person name="Zhou D."/>
        </authorList>
    </citation>
    <scope>NUCLEOTIDE SEQUENCE</scope>
    <source>
        <strain evidence="1">201330</strain>
        <plasmid evidence="1">p201330-IMP</plasmid>
    </source>
</reference>
<sequence length="76" mass="8594">MHARRRRTEARQIEIRIMEDNTETRVSLSHDPMPVPAGSALAVVYSHDAKAFHCIPGAPALQLRLDPEERQSVLHL</sequence>